<reference evidence="2 3" key="1">
    <citation type="submission" date="2018-09" db="EMBL/GenBank/DDBJ databases">
        <title>Novel species of Arthrobacter.</title>
        <authorList>
            <person name="Liu Q."/>
            <person name="Xin Y.-H."/>
        </authorList>
    </citation>
    <scope>NUCLEOTIDE SEQUENCE [LARGE SCALE GENOMIC DNA]</scope>
    <source>
        <strain evidence="2 3">Hz2</strain>
    </source>
</reference>
<keyword evidence="1" id="KW-0812">Transmembrane</keyword>
<name>A0A3A5M0X9_9MICC</name>
<gene>
    <name evidence="2" type="ORF">D6T63_14465</name>
</gene>
<accession>A0A3A5M0X9</accession>
<sequence length="230" mass="25059">MTAAIRSGTNPGVLRLQNLPTRAVVRVTVAAVVLLAVLSTFLDTASRTAVNPFNFFGFFTIQCNLLAAAVLLIVAVLHLRSVAEPEWVVPVRAAVTTYMFVVGVVYNLLLAGLPGGVDLAWSNWVMHVAFPIYAVLDWLVTADRRRLSYRVLRLILIYPLVWVVVVLVRGATDGWVPYPFLDPASGYASVLLYVLLIAATCTGFGALLILASRHVAPLADLFGRVRRGRS</sequence>
<proteinExistence type="predicted"/>
<organism evidence="2 3">
    <name type="scientific">Arthrobacter cheniae</name>
    <dbReference type="NCBI Taxonomy" id="1258888"/>
    <lineage>
        <taxon>Bacteria</taxon>
        <taxon>Bacillati</taxon>
        <taxon>Actinomycetota</taxon>
        <taxon>Actinomycetes</taxon>
        <taxon>Micrococcales</taxon>
        <taxon>Micrococcaceae</taxon>
        <taxon>Arthrobacter</taxon>
    </lineage>
</organism>
<keyword evidence="1" id="KW-0472">Membrane</keyword>
<evidence type="ECO:0000313" key="2">
    <source>
        <dbReference type="EMBL" id="RJT77751.1"/>
    </source>
</evidence>
<feature type="transmembrane region" description="Helical" evidence="1">
    <location>
        <begin position="89"/>
        <end position="109"/>
    </location>
</feature>
<feature type="transmembrane region" description="Helical" evidence="1">
    <location>
        <begin position="151"/>
        <end position="170"/>
    </location>
</feature>
<dbReference type="Proteomes" id="UP000272560">
    <property type="component" value="Unassembled WGS sequence"/>
</dbReference>
<feature type="transmembrane region" description="Helical" evidence="1">
    <location>
        <begin position="54"/>
        <end position="77"/>
    </location>
</feature>
<dbReference type="AlphaFoldDB" id="A0A3A5M0X9"/>
<dbReference type="RefSeq" id="WP_120149767.1">
    <property type="nucleotide sequence ID" value="NZ_QZVT01000008.1"/>
</dbReference>
<evidence type="ECO:0008006" key="4">
    <source>
        <dbReference type="Google" id="ProtNLM"/>
    </source>
</evidence>
<protein>
    <recommendedName>
        <fullName evidence="4">FAR-17a/AIG1-like protein</fullName>
    </recommendedName>
</protein>
<comment type="caution">
    <text evidence="2">The sequence shown here is derived from an EMBL/GenBank/DDBJ whole genome shotgun (WGS) entry which is preliminary data.</text>
</comment>
<dbReference type="EMBL" id="QZVT01000008">
    <property type="protein sequence ID" value="RJT77751.1"/>
    <property type="molecule type" value="Genomic_DNA"/>
</dbReference>
<keyword evidence="1" id="KW-1133">Transmembrane helix</keyword>
<feature type="transmembrane region" description="Helical" evidence="1">
    <location>
        <begin position="23"/>
        <end position="42"/>
    </location>
</feature>
<dbReference type="InterPro" id="IPR049713">
    <property type="entry name" value="Pr6Pr-like"/>
</dbReference>
<evidence type="ECO:0000256" key="1">
    <source>
        <dbReference type="SAM" id="Phobius"/>
    </source>
</evidence>
<evidence type="ECO:0000313" key="3">
    <source>
        <dbReference type="Proteomes" id="UP000272560"/>
    </source>
</evidence>
<feature type="transmembrane region" description="Helical" evidence="1">
    <location>
        <begin position="190"/>
        <end position="211"/>
    </location>
</feature>
<dbReference type="OrthoDB" id="9809977at2"/>
<dbReference type="NCBIfam" id="NF038065">
    <property type="entry name" value="Pr6Pr"/>
    <property type="match status" value="1"/>
</dbReference>
<keyword evidence="3" id="KW-1185">Reference proteome</keyword>
<feature type="transmembrane region" description="Helical" evidence="1">
    <location>
        <begin position="121"/>
        <end position="139"/>
    </location>
</feature>